<dbReference type="HOGENOM" id="CLU_046107_1_1_7"/>
<dbReference type="Proteomes" id="UP000001508">
    <property type="component" value="Chromosome"/>
</dbReference>
<keyword evidence="9 15" id="KW-0560">Oxidoreductase</keyword>
<dbReference type="InterPro" id="IPR006137">
    <property type="entry name" value="NADH_UbQ_OxRdtase-like_20kDa"/>
</dbReference>
<evidence type="ECO:0000256" key="8">
    <source>
        <dbReference type="ARBA" id="ARBA00022764"/>
    </source>
</evidence>
<evidence type="ECO:0000256" key="11">
    <source>
        <dbReference type="ARBA" id="ARBA00023014"/>
    </source>
</evidence>
<dbReference type="InterPro" id="IPR001821">
    <property type="entry name" value="NiFe_hydrogenase_ssu"/>
</dbReference>
<keyword evidence="8" id="KW-0574">Periplasm</keyword>
<dbReference type="Gene3D" id="3.40.50.700">
    <property type="entry name" value="NADH:ubiquinone oxidoreductase-like, 20kDa subunit"/>
    <property type="match status" value="1"/>
</dbReference>
<dbReference type="Gene3D" id="4.10.480.10">
    <property type="entry name" value="Cytochrome-c3 hydrogenase, C-terminal domain"/>
    <property type="match status" value="1"/>
</dbReference>
<dbReference type="KEGG" id="dak:DaAHT2_0674"/>
<evidence type="ECO:0000256" key="2">
    <source>
        <dbReference type="ARBA" id="ARBA00004418"/>
    </source>
</evidence>
<sequence>MTPFSRREFLKKVYRVVIAAGAAPLLSFEELLAAEADERSRPRPNLVWLQGSSCSGCSISLLNIEQITVLDLLTQFSRLLYHPNLAQATGNQVGELLSTLADGDEPYLLVLEGGIPATMPHACMLDHQPLGHWVSRLAAGASACLAAGTCAVSGGVAAMPGTLTGVVSLTEHLAQEGIKTPVVNLPGCPMKPEHLVYTLLYFMRHRSLPELDGRRRPNRFFSHTIHQRCPRYASFQEQDFARHIWEEGCLLELGCQGPVTYNDCPGNGYNGNSNYCLRAGHPCIGCASELFPRPVLYHLYDDPRVRKGLLQGDSIAPYRRERGGTE</sequence>
<reference evidence="16" key="1">
    <citation type="submission" date="2010-02" db="EMBL/GenBank/DDBJ databases">
        <title>Complete sequence of Desulfurivibrio alkaliphilus AHT2.</title>
        <authorList>
            <consortium name="US DOE Joint Genome Institute"/>
            <person name="Pitluck S."/>
            <person name="Chertkov O."/>
            <person name="Detter J.C."/>
            <person name="Han C."/>
            <person name="Tapia R."/>
            <person name="Larimer F."/>
            <person name="Land M."/>
            <person name="Hauser L."/>
            <person name="Kyrpides N."/>
            <person name="Mikhailova N."/>
            <person name="Sorokin D.Y."/>
            <person name="Muyzer G."/>
            <person name="Woyke T."/>
        </authorList>
    </citation>
    <scope>NUCLEOTIDE SEQUENCE [LARGE SCALE GENOMIC DNA]</scope>
    <source>
        <strain evidence="16">DSM 19089 / UNIQEM U267 / AHT2</strain>
    </source>
</reference>
<dbReference type="InterPro" id="IPR027394">
    <property type="entry name" value="Cytochrome-c3_hydrogenase_C"/>
</dbReference>
<dbReference type="EC" id="1.12.99.6" evidence="15"/>
<dbReference type="STRING" id="589865.DaAHT2_0674"/>
<feature type="binding site" evidence="12">
    <location>
        <position position="283"/>
    </location>
    <ligand>
        <name>[3Fe-4S] cluster</name>
        <dbReference type="ChEBI" id="CHEBI:21137"/>
    </ligand>
</feature>
<feature type="binding site" evidence="12">
    <location>
        <position position="188"/>
    </location>
    <ligand>
        <name>[4Fe-4S] cluster</name>
        <dbReference type="ChEBI" id="CHEBI:49883"/>
        <label>1</label>
    </ligand>
</feature>
<feature type="binding site" evidence="12">
    <location>
        <position position="286"/>
    </location>
    <ligand>
        <name>[3Fe-4S] cluster</name>
        <dbReference type="ChEBI" id="CHEBI:21137"/>
    </ligand>
</feature>
<dbReference type="InterPro" id="IPR037024">
    <property type="entry name" value="NiFe_Hase_small_N_sf"/>
</dbReference>
<dbReference type="GO" id="GO:0044569">
    <property type="term" value="C:[Ni-Fe] hydrogenase complex"/>
    <property type="evidence" value="ECO:0007669"/>
    <property type="project" value="TreeGrafter"/>
</dbReference>
<dbReference type="Pfam" id="PF01058">
    <property type="entry name" value="Oxidored_q6"/>
    <property type="match status" value="1"/>
</dbReference>
<organism evidence="15 16">
    <name type="scientific">Desulfurivibrio alkaliphilus (strain DSM 19089 / UNIQEM U267 / AHT2)</name>
    <dbReference type="NCBI Taxonomy" id="589865"/>
    <lineage>
        <taxon>Bacteria</taxon>
        <taxon>Pseudomonadati</taxon>
        <taxon>Thermodesulfobacteriota</taxon>
        <taxon>Desulfobulbia</taxon>
        <taxon>Desulfobulbales</taxon>
        <taxon>Desulfobulbaceae</taxon>
        <taxon>Desulfurivibrio</taxon>
    </lineage>
</organism>
<dbReference type="EMBL" id="CP001940">
    <property type="protein sequence ID" value="ADH85378.1"/>
    <property type="molecule type" value="Genomic_DNA"/>
</dbReference>
<dbReference type="Pfam" id="PF14720">
    <property type="entry name" value="NiFe_hyd_SSU_C"/>
    <property type="match status" value="1"/>
</dbReference>
<dbReference type="eggNOG" id="COG1740">
    <property type="taxonomic scope" value="Bacteria"/>
</dbReference>
<evidence type="ECO:0000256" key="4">
    <source>
        <dbReference type="ARBA" id="ARBA00011771"/>
    </source>
</evidence>
<dbReference type="PIRSF" id="PIRSF000310">
    <property type="entry name" value="NiFe_hyd_ssu"/>
    <property type="match status" value="1"/>
</dbReference>
<dbReference type="GO" id="GO:0051539">
    <property type="term" value="F:4 iron, 4 sulfur cluster binding"/>
    <property type="evidence" value="ECO:0007669"/>
    <property type="project" value="UniProtKB-KW"/>
</dbReference>
<dbReference type="OrthoDB" id="9766729at2"/>
<evidence type="ECO:0000259" key="13">
    <source>
        <dbReference type="Pfam" id="PF01058"/>
    </source>
</evidence>
<evidence type="ECO:0000256" key="7">
    <source>
        <dbReference type="ARBA" id="ARBA00022729"/>
    </source>
</evidence>
<feature type="binding site" evidence="12">
    <location>
        <position position="255"/>
    </location>
    <ligand>
        <name>[4Fe-4S] cluster</name>
        <dbReference type="ChEBI" id="CHEBI:49883"/>
        <label>2</label>
    </ligand>
</feature>
<dbReference type="PANTHER" id="PTHR30013">
    <property type="entry name" value="NIFE / NIFESE HYDROGENASE SMALL SUBUNIT FAMILY MEMBER"/>
    <property type="match status" value="1"/>
</dbReference>
<feature type="domain" description="NADH:ubiquinone oxidoreductase-like 20kDa subunit" evidence="13">
    <location>
        <begin position="54"/>
        <end position="201"/>
    </location>
</feature>
<dbReference type="GO" id="GO:0009375">
    <property type="term" value="C:ferredoxin hydrogenase complex"/>
    <property type="evidence" value="ECO:0007669"/>
    <property type="project" value="InterPro"/>
</dbReference>
<feature type="binding site" evidence="12">
    <location>
        <position position="229"/>
    </location>
    <ligand>
        <name>[4Fe-4S] cluster</name>
        <dbReference type="ChEBI" id="CHEBI:49883"/>
        <label>2</label>
    </ligand>
</feature>
<comment type="similarity">
    <text evidence="3">Belongs to the [NiFe]/[NiFeSe] hydrogenase small subunit family.</text>
</comment>
<evidence type="ECO:0000259" key="14">
    <source>
        <dbReference type="Pfam" id="PF14720"/>
    </source>
</evidence>
<dbReference type="GO" id="GO:0016020">
    <property type="term" value="C:membrane"/>
    <property type="evidence" value="ECO:0007669"/>
    <property type="project" value="TreeGrafter"/>
</dbReference>
<keyword evidence="5 12" id="KW-0004">4Fe-4S</keyword>
<comment type="cofactor">
    <cofactor evidence="1">
        <name>[4Fe-4S] cluster</name>
        <dbReference type="ChEBI" id="CHEBI:49883"/>
    </cofactor>
</comment>
<evidence type="ECO:0000256" key="1">
    <source>
        <dbReference type="ARBA" id="ARBA00001966"/>
    </source>
</evidence>
<evidence type="ECO:0000256" key="5">
    <source>
        <dbReference type="ARBA" id="ARBA00022485"/>
    </source>
</evidence>
<dbReference type="SUPFAM" id="SSF56770">
    <property type="entry name" value="HydA/Nqo6-like"/>
    <property type="match status" value="1"/>
</dbReference>
<keyword evidence="12" id="KW-0003">3Fe-4S</keyword>
<evidence type="ECO:0000313" key="15">
    <source>
        <dbReference type="EMBL" id="ADH85378.1"/>
    </source>
</evidence>
<protein>
    <submittedName>
        <fullName evidence="15">Hydrogenase (NiFe) small subunit HydA</fullName>
        <ecNumber evidence="15">1.12.99.6</ecNumber>
    </submittedName>
</protein>
<dbReference type="InterPro" id="IPR037148">
    <property type="entry name" value="NiFe-Hase_small_C_sf"/>
</dbReference>
<comment type="subcellular location">
    <subcellularLocation>
        <location evidence="2">Periplasm</location>
    </subcellularLocation>
</comment>
<accession>D6Z1C3</accession>
<dbReference type="GO" id="GO:0033748">
    <property type="term" value="F:hydrogenase (acceptor) activity"/>
    <property type="evidence" value="ECO:0007669"/>
    <property type="project" value="UniProtKB-EC"/>
</dbReference>
<dbReference type="GO" id="GO:0009055">
    <property type="term" value="F:electron transfer activity"/>
    <property type="evidence" value="ECO:0007669"/>
    <property type="project" value="TreeGrafter"/>
</dbReference>
<evidence type="ECO:0000313" key="16">
    <source>
        <dbReference type="Proteomes" id="UP000001508"/>
    </source>
</evidence>
<evidence type="ECO:0000256" key="12">
    <source>
        <dbReference type="PIRSR" id="PIRSR000310-1"/>
    </source>
</evidence>
<dbReference type="InterPro" id="IPR006311">
    <property type="entry name" value="TAT_signal"/>
</dbReference>
<comment type="subunit">
    <text evidence="4">Heterodimer of a large and a small subunit.</text>
</comment>
<dbReference type="AlphaFoldDB" id="D6Z1C3"/>
<feature type="binding site" evidence="12">
    <location>
        <position position="226"/>
    </location>
    <ligand>
        <name>[4Fe-4S] cluster</name>
        <dbReference type="ChEBI" id="CHEBI:49883"/>
        <label>2</label>
    </ligand>
</feature>
<feature type="binding site" evidence="12">
    <location>
        <position position="150"/>
    </location>
    <ligand>
        <name>[4Fe-4S] cluster</name>
        <dbReference type="ChEBI" id="CHEBI:49883"/>
        <label>1</label>
    </ligand>
</feature>
<keyword evidence="6 12" id="KW-0479">Metal-binding</keyword>
<evidence type="ECO:0000256" key="10">
    <source>
        <dbReference type="ARBA" id="ARBA00023004"/>
    </source>
</evidence>
<keyword evidence="7" id="KW-0732">Signal</keyword>
<dbReference type="InParanoid" id="D6Z1C3"/>
<dbReference type="GO" id="GO:0051538">
    <property type="term" value="F:3 iron, 4 sulfur cluster binding"/>
    <property type="evidence" value="ECO:0007669"/>
    <property type="project" value="UniProtKB-KW"/>
</dbReference>
<feature type="binding site" evidence="12">
    <location>
        <position position="249"/>
    </location>
    <ligand>
        <name>[4Fe-4S] cluster</name>
        <dbReference type="ChEBI" id="CHEBI:49883"/>
        <label>2</label>
    </ligand>
</feature>
<dbReference type="GO" id="GO:0009061">
    <property type="term" value="P:anaerobic respiration"/>
    <property type="evidence" value="ECO:0007669"/>
    <property type="project" value="TreeGrafter"/>
</dbReference>
<dbReference type="PROSITE" id="PS51318">
    <property type="entry name" value="TAT"/>
    <property type="match status" value="1"/>
</dbReference>
<dbReference type="PRINTS" id="PR00614">
    <property type="entry name" value="NIHGNASESMLL"/>
</dbReference>
<name>D6Z1C3_DESAT</name>
<dbReference type="PANTHER" id="PTHR30013:SF5">
    <property type="entry name" value="HYDROGENASE SMALL SUBUNIT"/>
    <property type="match status" value="1"/>
</dbReference>
<feature type="binding site" evidence="12">
    <location>
        <position position="264"/>
    </location>
    <ligand>
        <name>[3Fe-4S] cluster</name>
        <dbReference type="ChEBI" id="CHEBI:21137"/>
    </ligand>
</feature>
<feature type="domain" description="Cytochrome-c3 hydrogenase C-terminal" evidence="14">
    <location>
        <begin position="221"/>
        <end position="293"/>
    </location>
</feature>
<evidence type="ECO:0000256" key="6">
    <source>
        <dbReference type="ARBA" id="ARBA00022723"/>
    </source>
</evidence>
<keyword evidence="11 12" id="KW-0411">Iron-sulfur</keyword>
<evidence type="ECO:0000256" key="3">
    <source>
        <dbReference type="ARBA" id="ARBA00006605"/>
    </source>
</evidence>
<feature type="binding site" evidence="12">
    <location>
        <position position="57"/>
    </location>
    <ligand>
        <name>[4Fe-4S] cluster</name>
        <dbReference type="ChEBI" id="CHEBI:49883"/>
        <label>1</label>
    </ligand>
</feature>
<keyword evidence="10 12" id="KW-0408">Iron</keyword>
<proteinExistence type="inferred from homology"/>
<dbReference type="GO" id="GO:0008901">
    <property type="term" value="F:ferredoxin hydrogenase activity"/>
    <property type="evidence" value="ECO:0007669"/>
    <property type="project" value="InterPro"/>
</dbReference>
<dbReference type="GO" id="GO:0042597">
    <property type="term" value="C:periplasmic space"/>
    <property type="evidence" value="ECO:0007669"/>
    <property type="project" value="UniProtKB-SubCell"/>
</dbReference>
<feature type="binding site" evidence="12">
    <location>
        <position position="54"/>
    </location>
    <ligand>
        <name>[4Fe-4S] cluster</name>
        <dbReference type="ChEBI" id="CHEBI:49883"/>
        <label>1</label>
    </ligand>
</feature>
<keyword evidence="16" id="KW-1185">Reference proteome</keyword>
<dbReference type="RefSeq" id="WP_013162908.1">
    <property type="nucleotide sequence ID" value="NC_014216.1"/>
</dbReference>
<dbReference type="GO" id="GO:0046872">
    <property type="term" value="F:metal ion binding"/>
    <property type="evidence" value="ECO:0007669"/>
    <property type="project" value="UniProtKB-KW"/>
</dbReference>
<gene>
    <name evidence="15" type="ordered locus">DaAHT2_0674</name>
</gene>
<evidence type="ECO:0000256" key="9">
    <source>
        <dbReference type="ARBA" id="ARBA00023002"/>
    </source>
</evidence>